<dbReference type="SUPFAM" id="SSF47384">
    <property type="entry name" value="Homodimeric domain of signal transducing histidine kinase"/>
    <property type="match status" value="1"/>
</dbReference>
<keyword evidence="6 11" id="KW-0812">Transmembrane</keyword>
<evidence type="ECO:0000256" key="9">
    <source>
        <dbReference type="ARBA" id="ARBA00023012"/>
    </source>
</evidence>
<evidence type="ECO:0000256" key="1">
    <source>
        <dbReference type="ARBA" id="ARBA00000085"/>
    </source>
</evidence>
<dbReference type="InterPro" id="IPR003594">
    <property type="entry name" value="HATPase_dom"/>
</dbReference>
<dbReference type="SUPFAM" id="SSF55874">
    <property type="entry name" value="ATPase domain of HSP90 chaperone/DNA topoisomerase II/histidine kinase"/>
    <property type="match status" value="1"/>
</dbReference>
<evidence type="ECO:0000256" key="10">
    <source>
        <dbReference type="ARBA" id="ARBA00023136"/>
    </source>
</evidence>
<dbReference type="SMART" id="SM00387">
    <property type="entry name" value="HATPase_c"/>
    <property type="match status" value="1"/>
</dbReference>
<evidence type="ECO:0000313" key="15">
    <source>
        <dbReference type="Proteomes" id="UP001138961"/>
    </source>
</evidence>
<organism evidence="14 15">
    <name type="scientific">Loktanella gaetbuli</name>
    <dbReference type="NCBI Taxonomy" id="2881335"/>
    <lineage>
        <taxon>Bacteria</taxon>
        <taxon>Pseudomonadati</taxon>
        <taxon>Pseudomonadota</taxon>
        <taxon>Alphaproteobacteria</taxon>
        <taxon>Rhodobacterales</taxon>
        <taxon>Roseobacteraceae</taxon>
        <taxon>Loktanella</taxon>
    </lineage>
</organism>
<dbReference type="CDD" id="cd00082">
    <property type="entry name" value="HisKA"/>
    <property type="match status" value="1"/>
</dbReference>
<dbReference type="InterPro" id="IPR005467">
    <property type="entry name" value="His_kinase_dom"/>
</dbReference>
<dbReference type="InterPro" id="IPR003661">
    <property type="entry name" value="HisK_dim/P_dom"/>
</dbReference>
<evidence type="ECO:0000256" key="4">
    <source>
        <dbReference type="ARBA" id="ARBA00022553"/>
    </source>
</evidence>
<dbReference type="Proteomes" id="UP001138961">
    <property type="component" value="Unassembled WGS sequence"/>
</dbReference>
<dbReference type="PROSITE" id="PS50885">
    <property type="entry name" value="HAMP"/>
    <property type="match status" value="1"/>
</dbReference>
<dbReference type="PROSITE" id="PS50109">
    <property type="entry name" value="HIS_KIN"/>
    <property type="match status" value="1"/>
</dbReference>
<dbReference type="Gene3D" id="1.10.287.130">
    <property type="match status" value="1"/>
</dbReference>
<dbReference type="Gene3D" id="3.30.565.10">
    <property type="entry name" value="Histidine kinase-like ATPase, C-terminal domain"/>
    <property type="match status" value="1"/>
</dbReference>
<sequence length="452" mass="48788">MTRRPRLINASPVRLALGLVALFAVVSVVSLAASYTATSRALDMQMRQQLRQDLAGFRAAPSSTALAALVAAEARATDPNRVVLSYVTADGRHYGNGRLARDEEGYVLTTLENPETPIQGEYLALTTREYRGLLTVARSRAEIDQLWSVYRTIGLLSLLPTLVIALGAGLVMARRSARQVSAVRRTLGALTSGDLSARVRPTERWSDDLRRIGDGIDRMAAAQETAREALRQVSSDVAHDLKTPIQRISVRLDELGRTDLNPEAQTLVDQAQADVASVVSVFQALLQIAQIEGGSPKARFGTLDLVPLVETFAELYEPAAQQTDRSLNTQVACDAAPVVGDRDLIGQILANLIENALRHTPRGSQITLGLRVDGARVMLEVSDNGPGIPATERDKVLRRLYRLDRSRTTPGSGLGLSLVSVIAELHDAPVTLDDNAPGLRVSVAFQLASARS</sequence>
<name>A0ABS8BVQ1_9RHOB</name>
<keyword evidence="8 11" id="KW-1133">Transmembrane helix</keyword>
<keyword evidence="9" id="KW-0902">Two-component regulatory system</keyword>
<evidence type="ECO:0000259" key="12">
    <source>
        <dbReference type="PROSITE" id="PS50109"/>
    </source>
</evidence>
<evidence type="ECO:0000256" key="6">
    <source>
        <dbReference type="ARBA" id="ARBA00022692"/>
    </source>
</evidence>
<evidence type="ECO:0000256" key="11">
    <source>
        <dbReference type="SAM" id="Phobius"/>
    </source>
</evidence>
<evidence type="ECO:0000256" key="3">
    <source>
        <dbReference type="ARBA" id="ARBA00012438"/>
    </source>
</evidence>
<evidence type="ECO:0000256" key="2">
    <source>
        <dbReference type="ARBA" id="ARBA00004370"/>
    </source>
</evidence>
<dbReference type="InterPro" id="IPR003660">
    <property type="entry name" value="HAMP_dom"/>
</dbReference>
<dbReference type="PANTHER" id="PTHR45436:SF8">
    <property type="entry name" value="HISTIDINE KINASE"/>
    <property type="match status" value="1"/>
</dbReference>
<dbReference type="Pfam" id="PF02518">
    <property type="entry name" value="HATPase_c"/>
    <property type="match status" value="1"/>
</dbReference>
<dbReference type="InterPro" id="IPR004358">
    <property type="entry name" value="Sig_transdc_His_kin-like_C"/>
</dbReference>
<dbReference type="PRINTS" id="PR00344">
    <property type="entry name" value="BCTRLSENSOR"/>
</dbReference>
<accession>A0ABS8BVQ1</accession>
<dbReference type="InterPro" id="IPR036097">
    <property type="entry name" value="HisK_dim/P_sf"/>
</dbReference>
<comment type="catalytic activity">
    <reaction evidence="1">
        <text>ATP + protein L-histidine = ADP + protein N-phospho-L-histidine.</text>
        <dbReference type="EC" id="2.7.13.3"/>
    </reaction>
</comment>
<keyword evidence="4" id="KW-0597">Phosphoprotein</keyword>
<dbReference type="Pfam" id="PF00512">
    <property type="entry name" value="HisKA"/>
    <property type="match status" value="1"/>
</dbReference>
<evidence type="ECO:0000259" key="13">
    <source>
        <dbReference type="PROSITE" id="PS50885"/>
    </source>
</evidence>
<dbReference type="Gene3D" id="6.10.340.10">
    <property type="match status" value="1"/>
</dbReference>
<dbReference type="EC" id="2.7.13.3" evidence="3"/>
<evidence type="ECO:0000256" key="7">
    <source>
        <dbReference type="ARBA" id="ARBA00022777"/>
    </source>
</evidence>
<dbReference type="RefSeq" id="WP_226748450.1">
    <property type="nucleotide sequence ID" value="NZ_JAJATZ010000004.1"/>
</dbReference>
<gene>
    <name evidence="14" type="ORF">LGQ03_11150</name>
</gene>
<keyword evidence="10 11" id="KW-0472">Membrane</keyword>
<evidence type="ECO:0000256" key="5">
    <source>
        <dbReference type="ARBA" id="ARBA00022679"/>
    </source>
</evidence>
<keyword evidence="5" id="KW-0808">Transferase</keyword>
<dbReference type="PANTHER" id="PTHR45436">
    <property type="entry name" value="SENSOR HISTIDINE KINASE YKOH"/>
    <property type="match status" value="1"/>
</dbReference>
<dbReference type="CDD" id="cd00075">
    <property type="entry name" value="HATPase"/>
    <property type="match status" value="1"/>
</dbReference>
<keyword evidence="7 14" id="KW-0418">Kinase</keyword>
<feature type="domain" description="HAMP" evidence="13">
    <location>
        <begin position="174"/>
        <end position="228"/>
    </location>
</feature>
<evidence type="ECO:0000313" key="14">
    <source>
        <dbReference type="EMBL" id="MCB5199795.1"/>
    </source>
</evidence>
<dbReference type="InterPro" id="IPR036890">
    <property type="entry name" value="HATPase_C_sf"/>
</dbReference>
<dbReference type="InterPro" id="IPR050428">
    <property type="entry name" value="TCS_sensor_his_kinase"/>
</dbReference>
<dbReference type="GO" id="GO:0016301">
    <property type="term" value="F:kinase activity"/>
    <property type="evidence" value="ECO:0007669"/>
    <property type="project" value="UniProtKB-KW"/>
</dbReference>
<proteinExistence type="predicted"/>
<dbReference type="SMART" id="SM00388">
    <property type="entry name" value="HisKA"/>
    <property type="match status" value="1"/>
</dbReference>
<evidence type="ECO:0000256" key="8">
    <source>
        <dbReference type="ARBA" id="ARBA00022989"/>
    </source>
</evidence>
<protein>
    <recommendedName>
        <fullName evidence="3">histidine kinase</fullName>
        <ecNumber evidence="3">2.7.13.3</ecNumber>
    </recommendedName>
</protein>
<dbReference type="EMBL" id="JAJATZ010000004">
    <property type="protein sequence ID" value="MCB5199795.1"/>
    <property type="molecule type" value="Genomic_DNA"/>
</dbReference>
<feature type="transmembrane region" description="Helical" evidence="11">
    <location>
        <begin position="149"/>
        <end position="171"/>
    </location>
</feature>
<reference evidence="14" key="1">
    <citation type="submission" date="2021-10" db="EMBL/GenBank/DDBJ databases">
        <title>Loktanella gaetbuli sp. nov., isolated from a tidal flat.</title>
        <authorList>
            <person name="Park S."/>
            <person name="Yoon J.-H."/>
        </authorList>
    </citation>
    <scope>NUCLEOTIDE SEQUENCE</scope>
    <source>
        <strain evidence="14">TSTF-M6</strain>
    </source>
</reference>
<comment type="subcellular location">
    <subcellularLocation>
        <location evidence="2">Membrane</location>
    </subcellularLocation>
</comment>
<keyword evidence="15" id="KW-1185">Reference proteome</keyword>
<comment type="caution">
    <text evidence="14">The sequence shown here is derived from an EMBL/GenBank/DDBJ whole genome shotgun (WGS) entry which is preliminary data.</text>
</comment>
<feature type="domain" description="Histidine kinase" evidence="12">
    <location>
        <begin position="236"/>
        <end position="449"/>
    </location>
</feature>